<proteinExistence type="predicted"/>
<dbReference type="Proteomes" id="UP001497472">
    <property type="component" value="Unassembled WGS sequence"/>
</dbReference>
<sequence>MSLLKFARNNTKHVFNMHNDTQAIFISSRKLSLVPSFYDQENPAPKFFSSGVQTLLKRLTRPDFAKVFRKRANTNYPVLKTPIYKFLTDEELNVERENANKSADRLLQMPPAVKVNEPTNDVLSKDPALVGYDNSTYMFTDITFGIDNAHRIIVQRSPDGTLQSCDYETRKRLNQIYFPMQGRKLREPKVFSETEKFNSLLDREQYEYILDRACVQYEPDERKYQELTSITYQHLDMHSKFNLLRSTRHFGPMAFYLTWHKSIDRLMLELIQNGTVREAVLLVALRQAIHADLTNEDTCNTLVSQILPRPIQQTKPDVLSEEDIALDTKCTECVDTYINTNSTMKSQQALALQGFREYYQQMVDISRGLKKAHGNV</sequence>
<dbReference type="Pfam" id="PF10245">
    <property type="entry name" value="MRP-S22"/>
    <property type="match status" value="1"/>
</dbReference>
<evidence type="ECO:0000313" key="2">
    <source>
        <dbReference type="Proteomes" id="UP001497472"/>
    </source>
</evidence>
<organism evidence="1 2">
    <name type="scientific">Leptosia nina</name>
    <dbReference type="NCBI Taxonomy" id="320188"/>
    <lineage>
        <taxon>Eukaryota</taxon>
        <taxon>Metazoa</taxon>
        <taxon>Ecdysozoa</taxon>
        <taxon>Arthropoda</taxon>
        <taxon>Hexapoda</taxon>
        <taxon>Insecta</taxon>
        <taxon>Pterygota</taxon>
        <taxon>Neoptera</taxon>
        <taxon>Endopterygota</taxon>
        <taxon>Lepidoptera</taxon>
        <taxon>Glossata</taxon>
        <taxon>Ditrysia</taxon>
        <taxon>Papilionoidea</taxon>
        <taxon>Pieridae</taxon>
        <taxon>Pierinae</taxon>
        <taxon>Leptosia</taxon>
    </lineage>
</organism>
<dbReference type="EMBL" id="CAVLEF010000006">
    <property type="protein sequence ID" value="CAK1545158.1"/>
    <property type="molecule type" value="Genomic_DNA"/>
</dbReference>
<accession>A0AAV1J830</accession>
<dbReference type="InterPro" id="IPR019374">
    <property type="entry name" value="Ribosomal_mS22"/>
</dbReference>
<dbReference type="PANTHER" id="PTHR13071">
    <property type="entry name" value="MITOCHONDRIAL 28S RIBOSOMAL PROTEIN S22"/>
    <property type="match status" value="1"/>
</dbReference>
<evidence type="ECO:0008006" key="3">
    <source>
        <dbReference type="Google" id="ProtNLM"/>
    </source>
</evidence>
<name>A0AAV1J830_9NEOP</name>
<dbReference type="AlphaFoldDB" id="A0AAV1J830"/>
<evidence type="ECO:0000313" key="1">
    <source>
        <dbReference type="EMBL" id="CAK1545158.1"/>
    </source>
</evidence>
<dbReference type="GO" id="GO:0003735">
    <property type="term" value="F:structural constituent of ribosome"/>
    <property type="evidence" value="ECO:0007669"/>
    <property type="project" value="TreeGrafter"/>
</dbReference>
<protein>
    <recommendedName>
        <fullName evidence="3">28S ribosomal protein S22, mitochondrial</fullName>
    </recommendedName>
</protein>
<reference evidence="1 2" key="1">
    <citation type="submission" date="2023-11" db="EMBL/GenBank/DDBJ databases">
        <authorList>
            <person name="Okamura Y."/>
        </authorList>
    </citation>
    <scope>NUCLEOTIDE SEQUENCE [LARGE SCALE GENOMIC DNA]</scope>
</reference>
<comment type="caution">
    <text evidence="1">The sequence shown here is derived from an EMBL/GenBank/DDBJ whole genome shotgun (WGS) entry which is preliminary data.</text>
</comment>
<keyword evidence="2" id="KW-1185">Reference proteome</keyword>
<dbReference type="PANTHER" id="PTHR13071:SF4">
    <property type="entry name" value="SMALL RIBOSOMAL SUBUNIT PROTEIN MS22"/>
    <property type="match status" value="1"/>
</dbReference>
<gene>
    <name evidence="1" type="ORF">LNINA_LOCUS4843</name>
</gene>
<dbReference type="GO" id="GO:0005763">
    <property type="term" value="C:mitochondrial small ribosomal subunit"/>
    <property type="evidence" value="ECO:0007669"/>
    <property type="project" value="TreeGrafter"/>
</dbReference>